<feature type="transmembrane region" description="Helical" evidence="1">
    <location>
        <begin position="90"/>
        <end position="113"/>
    </location>
</feature>
<dbReference type="PANTHER" id="PTHR30373">
    <property type="entry name" value="UPF0603 PROTEIN YGCG"/>
    <property type="match status" value="1"/>
</dbReference>
<keyword evidence="1" id="KW-0472">Membrane</keyword>
<protein>
    <recommendedName>
        <fullName evidence="2">TPM domain-containing protein</fullName>
    </recommendedName>
</protein>
<dbReference type="eggNOG" id="COG3762">
    <property type="taxonomic scope" value="Bacteria"/>
</dbReference>
<organism evidence="3 4">
    <name type="scientific">Brevundimonas naejangsanensis</name>
    <dbReference type="NCBI Taxonomy" id="588932"/>
    <lineage>
        <taxon>Bacteria</taxon>
        <taxon>Pseudomonadati</taxon>
        <taxon>Pseudomonadota</taxon>
        <taxon>Alphaproteobacteria</taxon>
        <taxon>Caulobacterales</taxon>
        <taxon>Caulobacteraceae</taxon>
        <taxon>Brevundimonas</taxon>
    </lineage>
</organism>
<dbReference type="EMBL" id="CP015614">
    <property type="protein sequence ID" value="ANF54383.1"/>
    <property type="molecule type" value="Genomic_DNA"/>
</dbReference>
<dbReference type="Gene3D" id="3.10.310.50">
    <property type="match status" value="1"/>
</dbReference>
<evidence type="ECO:0000313" key="4">
    <source>
        <dbReference type="Proteomes" id="UP000077603"/>
    </source>
</evidence>
<dbReference type="STRING" id="588932.DA69_06305"/>
<dbReference type="InterPro" id="IPR007621">
    <property type="entry name" value="TPM_dom"/>
</dbReference>
<evidence type="ECO:0000256" key="1">
    <source>
        <dbReference type="SAM" id="Phobius"/>
    </source>
</evidence>
<keyword evidence="1" id="KW-0812">Transmembrane</keyword>
<accession>A0A172Y596</accession>
<sequence>MVMQFTTDDHARVTQAIAEAEARTSGEIFCVVARQVSSYRDISLGWAAAAALLLPLGLIPLGFNGDWLSFGRGWEIAHAPAASVEIGRALAAYGLVQAGVFLAVFLLSLIPAVRRLLTPAALRRSRVRRAAMQQFLAHGLHVTEARTGVLIFAALADHQVEVVADEGIHSCVSPEVWADAVAALTGALRRNRPVEGFEQAINLCGGVLAERFPPKPADQNEIPDRLVVI</sequence>
<reference evidence="3 4" key="1">
    <citation type="journal article" date="2014" name="Genome Announc.">
        <title>Genome Sequence of a Promising Hydrogen-Producing Facultative Anaerobic Bacterium, Brevundimonas naejangsanensis Strain B1.</title>
        <authorList>
            <person name="Su H."/>
            <person name="Zhang T."/>
            <person name="Bao M."/>
            <person name="Jiang Y."/>
            <person name="Wang Y."/>
            <person name="Tan T."/>
        </authorList>
    </citation>
    <scope>NUCLEOTIDE SEQUENCE [LARGE SCALE GENOMIC DNA]</scope>
    <source>
        <strain evidence="3 4">B1</strain>
    </source>
</reference>
<dbReference type="Pfam" id="PF04536">
    <property type="entry name" value="TPM_phosphatase"/>
    <property type="match status" value="1"/>
</dbReference>
<dbReference type="KEGG" id="bne:DA69_06305"/>
<evidence type="ECO:0000259" key="2">
    <source>
        <dbReference type="Pfam" id="PF04536"/>
    </source>
</evidence>
<evidence type="ECO:0000313" key="3">
    <source>
        <dbReference type="EMBL" id="ANF54383.1"/>
    </source>
</evidence>
<dbReference type="OrthoDB" id="5825388at2"/>
<proteinExistence type="predicted"/>
<keyword evidence="4" id="KW-1185">Reference proteome</keyword>
<dbReference type="PANTHER" id="PTHR30373:SF8">
    <property type="entry name" value="BLL7265 PROTEIN"/>
    <property type="match status" value="1"/>
</dbReference>
<keyword evidence="1" id="KW-1133">Transmembrane helix</keyword>
<feature type="transmembrane region" description="Helical" evidence="1">
    <location>
        <begin position="44"/>
        <end position="63"/>
    </location>
</feature>
<name>A0A172Y596_9CAUL</name>
<gene>
    <name evidence="3" type="ORF">DA69_06305</name>
</gene>
<dbReference type="Proteomes" id="UP000077603">
    <property type="component" value="Chromosome"/>
</dbReference>
<dbReference type="AlphaFoldDB" id="A0A172Y596"/>
<feature type="domain" description="TPM" evidence="2">
    <location>
        <begin position="128"/>
        <end position="203"/>
    </location>
</feature>